<dbReference type="EMBL" id="VBRC01000001">
    <property type="protein sequence ID" value="TLK32219.1"/>
    <property type="molecule type" value="Genomic_DNA"/>
</dbReference>
<dbReference type="InterPro" id="IPR031165">
    <property type="entry name" value="GNAT_YJDJ"/>
</dbReference>
<dbReference type="RefSeq" id="WP_129117218.1">
    <property type="nucleotide sequence ID" value="NZ_BSUI01000012.1"/>
</dbReference>
<feature type="domain" description="N-acetyltransferase" evidence="1">
    <location>
        <begin position="11"/>
        <end position="96"/>
    </location>
</feature>
<dbReference type="AlphaFoldDB" id="A0AAJ5F5Z1"/>
<dbReference type="Proteomes" id="UP000308000">
    <property type="component" value="Unassembled WGS sequence"/>
</dbReference>
<comment type="caution">
    <text evidence="3">The sequence shown here is derived from an EMBL/GenBank/DDBJ whole genome shotgun (WGS) entry which is preliminary data.</text>
</comment>
<protein>
    <submittedName>
        <fullName evidence="3">N-acetyltransferase</fullName>
    </submittedName>
</protein>
<dbReference type="InterPro" id="IPR045057">
    <property type="entry name" value="Gcn5-rel_NAT"/>
</dbReference>
<dbReference type="Gene3D" id="3.40.630.30">
    <property type="match status" value="1"/>
</dbReference>
<dbReference type="SUPFAM" id="SSF55729">
    <property type="entry name" value="Acyl-CoA N-acyltransferases (Nat)"/>
    <property type="match status" value="1"/>
</dbReference>
<reference evidence="2 5" key="2">
    <citation type="submission" date="2020-08" db="EMBL/GenBank/DDBJ databases">
        <title>Genomic Encyclopedia of Type Strains, Phase IV (KMG-IV): sequencing the most valuable type-strain genomes for metagenomic binning, comparative biology and taxonomic classification.</title>
        <authorList>
            <person name="Goeker M."/>
        </authorList>
    </citation>
    <scope>NUCLEOTIDE SEQUENCE [LARGE SCALE GENOMIC DNA]</scope>
    <source>
        <strain evidence="2 5">DSM 105434</strain>
    </source>
</reference>
<reference evidence="3 4" key="1">
    <citation type="submission" date="2019-04" db="EMBL/GenBank/DDBJ databases">
        <title>Deinococcus metalilatus MA1002 mutant No.5.</title>
        <authorList>
            <person name="Park W."/>
            <person name="Park C."/>
        </authorList>
    </citation>
    <scope>NUCLEOTIDE SEQUENCE [LARGE SCALE GENOMIC DNA]</scope>
    <source>
        <strain evidence="3 4">MA1002-m5</strain>
    </source>
</reference>
<evidence type="ECO:0000313" key="3">
    <source>
        <dbReference type="EMBL" id="TLK32219.1"/>
    </source>
</evidence>
<dbReference type="InterPro" id="IPR016181">
    <property type="entry name" value="Acyl_CoA_acyltransferase"/>
</dbReference>
<dbReference type="Pfam" id="PF14542">
    <property type="entry name" value="Acetyltransf_CG"/>
    <property type="match status" value="1"/>
</dbReference>
<evidence type="ECO:0000259" key="1">
    <source>
        <dbReference type="PROSITE" id="PS51729"/>
    </source>
</evidence>
<dbReference type="PANTHER" id="PTHR31435:SF10">
    <property type="entry name" value="BSR4717 PROTEIN"/>
    <property type="match status" value="1"/>
</dbReference>
<keyword evidence="5" id="KW-1185">Reference proteome</keyword>
<evidence type="ECO:0000313" key="2">
    <source>
        <dbReference type="EMBL" id="MBB5293530.1"/>
    </source>
</evidence>
<accession>A0AAJ5F5Z1</accession>
<dbReference type="PANTHER" id="PTHR31435">
    <property type="entry name" value="PROTEIN NATD1"/>
    <property type="match status" value="1"/>
</dbReference>
<name>A0AAJ5F5Z1_9DEIO</name>
<evidence type="ECO:0000313" key="5">
    <source>
        <dbReference type="Proteomes" id="UP000536909"/>
    </source>
</evidence>
<organism evidence="3 4">
    <name type="scientific">Deinococcus metallilatus</name>
    <dbReference type="NCBI Taxonomy" id="1211322"/>
    <lineage>
        <taxon>Bacteria</taxon>
        <taxon>Thermotogati</taxon>
        <taxon>Deinococcota</taxon>
        <taxon>Deinococci</taxon>
        <taxon>Deinococcales</taxon>
        <taxon>Deinococcaceae</taxon>
        <taxon>Deinococcus</taxon>
    </lineage>
</organism>
<dbReference type="Proteomes" id="UP000536909">
    <property type="component" value="Unassembled WGS sequence"/>
</dbReference>
<sequence length="105" mass="11703">MTQEHSSITVQDNPQAGRFEARVGEQLAIAAYRPVGNALMFTHTEVPAALEGQGVGNRLVHDALEEVRARGLQVIPMCPFVAAYIRRHPEYHDLVQPQYRARLGL</sequence>
<gene>
    <name evidence="3" type="ORF">FCS05_01850</name>
    <name evidence="2" type="ORF">HNQ10_000343</name>
</gene>
<dbReference type="PROSITE" id="PS51729">
    <property type="entry name" value="GNAT_YJDJ"/>
    <property type="match status" value="1"/>
</dbReference>
<dbReference type="EMBL" id="JACHFV010000001">
    <property type="protein sequence ID" value="MBB5293530.1"/>
    <property type="molecule type" value="Genomic_DNA"/>
</dbReference>
<evidence type="ECO:0000313" key="4">
    <source>
        <dbReference type="Proteomes" id="UP000308000"/>
    </source>
</evidence>
<proteinExistence type="predicted"/>